<accession>A0A8K0W2Q5</accession>
<keyword evidence="3" id="KW-1185">Reference proteome</keyword>
<dbReference type="InterPro" id="IPR001466">
    <property type="entry name" value="Beta-lactam-related"/>
</dbReference>
<gene>
    <name evidence="2" type="ORF">FB567DRAFT_587439</name>
</gene>
<dbReference type="OrthoDB" id="5946976at2759"/>
<organism evidence="2 3">
    <name type="scientific">Paraphoma chrysanthemicola</name>
    <dbReference type="NCBI Taxonomy" id="798071"/>
    <lineage>
        <taxon>Eukaryota</taxon>
        <taxon>Fungi</taxon>
        <taxon>Dikarya</taxon>
        <taxon>Ascomycota</taxon>
        <taxon>Pezizomycotina</taxon>
        <taxon>Dothideomycetes</taxon>
        <taxon>Pleosporomycetidae</taxon>
        <taxon>Pleosporales</taxon>
        <taxon>Pleosporineae</taxon>
        <taxon>Phaeosphaeriaceae</taxon>
        <taxon>Paraphoma</taxon>
    </lineage>
</organism>
<dbReference type="InterPro" id="IPR012338">
    <property type="entry name" value="Beta-lactam/transpept-like"/>
</dbReference>
<dbReference type="SUPFAM" id="SSF56601">
    <property type="entry name" value="beta-lactamase/transpeptidase-like"/>
    <property type="match status" value="1"/>
</dbReference>
<dbReference type="PANTHER" id="PTHR43283">
    <property type="entry name" value="BETA-LACTAMASE-RELATED"/>
    <property type="match status" value="1"/>
</dbReference>
<dbReference type="Proteomes" id="UP000813461">
    <property type="component" value="Unassembled WGS sequence"/>
</dbReference>
<evidence type="ECO:0000313" key="3">
    <source>
        <dbReference type="Proteomes" id="UP000813461"/>
    </source>
</evidence>
<proteinExistence type="predicted"/>
<reference evidence="2" key="1">
    <citation type="journal article" date="2021" name="Nat. Commun.">
        <title>Genetic determinants of endophytism in the Arabidopsis root mycobiome.</title>
        <authorList>
            <person name="Mesny F."/>
            <person name="Miyauchi S."/>
            <person name="Thiergart T."/>
            <person name="Pickel B."/>
            <person name="Atanasova L."/>
            <person name="Karlsson M."/>
            <person name="Huettel B."/>
            <person name="Barry K.W."/>
            <person name="Haridas S."/>
            <person name="Chen C."/>
            <person name="Bauer D."/>
            <person name="Andreopoulos W."/>
            <person name="Pangilinan J."/>
            <person name="LaButti K."/>
            <person name="Riley R."/>
            <person name="Lipzen A."/>
            <person name="Clum A."/>
            <person name="Drula E."/>
            <person name="Henrissat B."/>
            <person name="Kohler A."/>
            <person name="Grigoriev I.V."/>
            <person name="Martin F.M."/>
            <person name="Hacquard S."/>
        </authorList>
    </citation>
    <scope>NUCLEOTIDE SEQUENCE</scope>
    <source>
        <strain evidence="2">MPI-SDFR-AT-0120</strain>
    </source>
</reference>
<dbReference type="Gene3D" id="3.40.710.10">
    <property type="entry name" value="DD-peptidase/beta-lactamase superfamily"/>
    <property type="match status" value="1"/>
</dbReference>
<dbReference type="InterPro" id="IPR050789">
    <property type="entry name" value="Diverse_Enzym_Activities"/>
</dbReference>
<dbReference type="Pfam" id="PF00144">
    <property type="entry name" value="Beta-lactamase"/>
    <property type="match status" value="1"/>
</dbReference>
<evidence type="ECO:0000313" key="2">
    <source>
        <dbReference type="EMBL" id="KAH7092987.1"/>
    </source>
</evidence>
<feature type="domain" description="Beta-lactamase-related" evidence="1">
    <location>
        <begin position="15"/>
        <end position="176"/>
    </location>
</feature>
<dbReference type="AlphaFoldDB" id="A0A8K0W2Q5"/>
<dbReference type="EMBL" id="JAGMVJ010000002">
    <property type="protein sequence ID" value="KAH7092987.1"/>
    <property type="molecule type" value="Genomic_DNA"/>
</dbReference>
<name>A0A8K0W2Q5_9PLEO</name>
<protein>
    <submittedName>
        <fullName evidence="2">Beta-lactamase/transpeptidase-like protein</fullName>
    </submittedName>
</protein>
<evidence type="ECO:0000259" key="1">
    <source>
        <dbReference type="Pfam" id="PF00144"/>
    </source>
</evidence>
<sequence>MASDASLISRLSSVRKYAESIMKIGGTPGAAIAILHEGELVYSEYLGLRDQENQLPVDEETIFPCGSLTKAVFFAAMAICVEERLLDWNTPVKNIVPGFHTRDETLYQQMTSVHCLSHRAGMHLDFVKDLERVHRICEHNPYKNFGYEIAAHTLICISGDVWDQVLHKRVFEPLKMG</sequence>
<comment type="caution">
    <text evidence="2">The sequence shown here is derived from an EMBL/GenBank/DDBJ whole genome shotgun (WGS) entry which is preliminary data.</text>
</comment>